<protein>
    <submittedName>
        <fullName evidence="1">Uncharacterized protein</fullName>
    </submittedName>
</protein>
<name>A0AAN8TUD9_SOLBU</name>
<dbReference type="Proteomes" id="UP001371456">
    <property type="component" value="Unassembled WGS sequence"/>
</dbReference>
<dbReference type="AlphaFoldDB" id="A0AAN8TUD9"/>
<gene>
    <name evidence="1" type="ORF">RDI58_010723</name>
</gene>
<accession>A0AAN8TUD9</accession>
<dbReference type="EMBL" id="JBANQN010000004">
    <property type="protein sequence ID" value="KAK6791642.1"/>
    <property type="molecule type" value="Genomic_DNA"/>
</dbReference>
<sequence length="142" mass="16599">MNSMRGHFLWKANANRRKIQLIHWQVVLREKKGGGLGVRNLKLHNKSKLFKRIWRYNLGGTGAWNKLVNAIYGKNDGWKIPLIQRNVNGRVSKGVYGLWEEFIQYTDQEVGNGELIRFWTDIWVGEECLKTKLPNLFNCSIN</sequence>
<organism evidence="1 2">
    <name type="scientific">Solanum bulbocastanum</name>
    <name type="common">Wild potato</name>
    <dbReference type="NCBI Taxonomy" id="147425"/>
    <lineage>
        <taxon>Eukaryota</taxon>
        <taxon>Viridiplantae</taxon>
        <taxon>Streptophyta</taxon>
        <taxon>Embryophyta</taxon>
        <taxon>Tracheophyta</taxon>
        <taxon>Spermatophyta</taxon>
        <taxon>Magnoliopsida</taxon>
        <taxon>eudicotyledons</taxon>
        <taxon>Gunneridae</taxon>
        <taxon>Pentapetalae</taxon>
        <taxon>asterids</taxon>
        <taxon>lamiids</taxon>
        <taxon>Solanales</taxon>
        <taxon>Solanaceae</taxon>
        <taxon>Solanoideae</taxon>
        <taxon>Solaneae</taxon>
        <taxon>Solanum</taxon>
    </lineage>
</organism>
<comment type="caution">
    <text evidence="1">The sequence shown here is derived from an EMBL/GenBank/DDBJ whole genome shotgun (WGS) entry which is preliminary data.</text>
</comment>
<proteinExistence type="predicted"/>
<evidence type="ECO:0000313" key="1">
    <source>
        <dbReference type="EMBL" id="KAK6791642.1"/>
    </source>
</evidence>
<reference evidence="1 2" key="1">
    <citation type="submission" date="2024-02" db="EMBL/GenBank/DDBJ databases">
        <title>de novo genome assembly of Solanum bulbocastanum strain 11H21.</title>
        <authorList>
            <person name="Hosaka A.J."/>
        </authorList>
    </citation>
    <scope>NUCLEOTIDE SEQUENCE [LARGE SCALE GENOMIC DNA]</scope>
    <source>
        <tissue evidence="1">Young leaves</tissue>
    </source>
</reference>
<evidence type="ECO:0000313" key="2">
    <source>
        <dbReference type="Proteomes" id="UP001371456"/>
    </source>
</evidence>
<keyword evidence="2" id="KW-1185">Reference proteome</keyword>